<protein>
    <submittedName>
        <fullName evidence="3">ATP-binding protein</fullName>
    </submittedName>
</protein>
<dbReference type="InterPro" id="IPR002789">
    <property type="entry name" value="HerA_central"/>
</dbReference>
<dbReference type="InterPro" id="IPR027417">
    <property type="entry name" value="P-loop_NTPase"/>
</dbReference>
<proteinExistence type="predicted"/>
<name>A0ABR9VQ74_9SYNC</name>
<dbReference type="InterPro" id="IPR051162">
    <property type="entry name" value="T4SS_component"/>
</dbReference>
<gene>
    <name evidence="3" type="ORF">IQ217_06440</name>
</gene>
<dbReference type="EMBL" id="JADEVV010000013">
    <property type="protein sequence ID" value="MBE9253499.1"/>
    <property type="molecule type" value="Genomic_DNA"/>
</dbReference>
<dbReference type="SUPFAM" id="SSF52540">
    <property type="entry name" value="P-loop containing nucleoside triphosphate hydrolases"/>
    <property type="match status" value="1"/>
</dbReference>
<comment type="caution">
    <text evidence="3">The sequence shown here is derived from an EMBL/GenBank/DDBJ whole genome shotgun (WGS) entry which is preliminary data.</text>
</comment>
<dbReference type="Pfam" id="PF01935">
    <property type="entry name" value="DUF87"/>
    <property type="match status" value="1"/>
</dbReference>
<dbReference type="GO" id="GO:0005524">
    <property type="term" value="F:ATP binding"/>
    <property type="evidence" value="ECO:0007669"/>
    <property type="project" value="UniProtKB-KW"/>
</dbReference>
<evidence type="ECO:0000313" key="4">
    <source>
        <dbReference type="Proteomes" id="UP000658720"/>
    </source>
</evidence>
<keyword evidence="3" id="KW-0547">Nucleotide-binding</keyword>
<dbReference type="PANTHER" id="PTHR30121:SF6">
    <property type="entry name" value="SLR6007 PROTEIN"/>
    <property type="match status" value="1"/>
</dbReference>
<accession>A0ABR9VQ74</accession>
<dbReference type="Proteomes" id="UP000658720">
    <property type="component" value="Unassembled WGS sequence"/>
</dbReference>
<dbReference type="PANTHER" id="PTHR30121">
    <property type="entry name" value="UNCHARACTERIZED PROTEIN YJGR-RELATED"/>
    <property type="match status" value="1"/>
</dbReference>
<reference evidence="3 4" key="1">
    <citation type="submission" date="2020-10" db="EMBL/GenBank/DDBJ databases">
        <authorList>
            <person name="Castelo-Branco R."/>
            <person name="Eusebio N."/>
            <person name="Adriana R."/>
            <person name="Vieira A."/>
            <person name="Brugerolle De Fraissinette N."/>
            <person name="Rezende De Castro R."/>
            <person name="Schneider M.P."/>
            <person name="Vasconcelos V."/>
            <person name="Leao P.N."/>
        </authorList>
    </citation>
    <scope>NUCLEOTIDE SEQUENCE [LARGE SCALE GENOMIC DNA]</scope>
    <source>
        <strain evidence="3 4">LEGE 00031</strain>
    </source>
</reference>
<evidence type="ECO:0000259" key="2">
    <source>
        <dbReference type="Pfam" id="PF01935"/>
    </source>
</evidence>
<dbReference type="RefSeq" id="WP_194019315.1">
    <property type="nucleotide sequence ID" value="NZ_JADEVV010000013.1"/>
</dbReference>
<keyword evidence="4" id="KW-1185">Reference proteome</keyword>
<dbReference type="Gene3D" id="3.40.50.300">
    <property type="entry name" value="P-loop containing nucleotide triphosphate hydrolases"/>
    <property type="match status" value="2"/>
</dbReference>
<keyword evidence="3" id="KW-0067">ATP-binding</keyword>
<sequence length="357" mass="39584">MTFSPSKRPPINRLHHPQTPSNVLSPPKQEGVLIGGQIYWNPATVANPHGCIIGGSGAGKTQTLKAIAWEVSKLAQVAIIDFHGDQELPGETCYNVNMKSNAGINPMRLNLDQEGGGPNLRAIELAMLFKKTLTLGANQEAKLLDCFKHCYFRRGISQESHESWLKVPPNFSDLENLLEEMAGEDKEAEKLRLKLSTIFEYGIFNKTQPINQTLTRWNLSKLPPQLQAIAGDALASQLMSHHRLLGESTLRTVLFIDEAKELGHSKALDRIAADGRKYGLGLWVASQSSRHISKDVLTNTFTKLVLPVDSSELPVTARTFRFSEEAIANLNPLESLVRFGKNANKVNIVPFYQRNTP</sequence>
<organism evidence="3 4">
    <name type="scientific">Synechocystis salina LEGE 00031</name>
    <dbReference type="NCBI Taxonomy" id="1828736"/>
    <lineage>
        <taxon>Bacteria</taxon>
        <taxon>Bacillati</taxon>
        <taxon>Cyanobacteriota</taxon>
        <taxon>Cyanophyceae</taxon>
        <taxon>Synechococcales</taxon>
        <taxon>Merismopediaceae</taxon>
        <taxon>Synechocystis</taxon>
    </lineage>
</organism>
<evidence type="ECO:0000256" key="1">
    <source>
        <dbReference type="SAM" id="MobiDB-lite"/>
    </source>
</evidence>
<evidence type="ECO:0000313" key="3">
    <source>
        <dbReference type="EMBL" id="MBE9253499.1"/>
    </source>
</evidence>
<feature type="domain" description="Helicase HerA central" evidence="2">
    <location>
        <begin position="44"/>
        <end position="111"/>
    </location>
</feature>
<feature type="region of interest" description="Disordered" evidence="1">
    <location>
        <begin position="1"/>
        <end position="27"/>
    </location>
</feature>